<dbReference type="eggNOG" id="COG0644">
    <property type="taxonomic scope" value="Bacteria"/>
</dbReference>
<keyword evidence="1" id="KW-0472">Membrane</keyword>
<dbReference type="InterPro" id="IPR036188">
    <property type="entry name" value="FAD/NAD-bd_sf"/>
</dbReference>
<dbReference type="AlphaFoldDB" id="C8VXY7"/>
<feature type="transmembrane region" description="Helical" evidence="1">
    <location>
        <begin position="265"/>
        <end position="286"/>
    </location>
</feature>
<proteinExistence type="predicted"/>
<dbReference type="Proteomes" id="UP000002217">
    <property type="component" value="Chromosome"/>
</dbReference>
<dbReference type="PROSITE" id="PS51257">
    <property type="entry name" value="PROKAR_LIPOPROTEIN"/>
    <property type="match status" value="1"/>
</dbReference>
<dbReference type="PANTHER" id="PTHR42685:SF22">
    <property type="entry name" value="CONDITIONED MEDIUM FACTOR RECEPTOR 1"/>
    <property type="match status" value="1"/>
</dbReference>
<dbReference type="SUPFAM" id="SSF51905">
    <property type="entry name" value="FAD/NAD(P)-binding domain"/>
    <property type="match status" value="1"/>
</dbReference>
<gene>
    <name evidence="2" type="ordered locus">Dtox_3923</name>
</gene>
<evidence type="ECO:0000256" key="1">
    <source>
        <dbReference type="SAM" id="Phobius"/>
    </source>
</evidence>
<dbReference type="EMBL" id="CP001720">
    <property type="protein sequence ID" value="ACV64616.1"/>
    <property type="molecule type" value="Genomic_DNA"/>
</dbReference>
<dbReference type="Gene3D" id="3.50.50.60">
    <property type="entry name" value="FAD/NAD(P)-binding domain"/>
    <property type="match status" value="1"/>
</dbReference>
<name>C8VXY7_DESAS</name>
<dbReference type="InterPro" id="IPR050407">
    <property type="entry name" value="Geranylgeranyl_reductase"/>
</dbReference>
<evidence type="ECO:0000313" key="3">
    <source>
        <dbReference type="Proteomes" id="UP000002217"/>
    </source>
</evidence>
<evidence type="ECO:0000313" key="2">
    <source>
        <dbReference type="EMBL" id="ACV64616.1"/>
    </source>
</evidence>
<dbReference type="HOGENOM" id="CLU_066400_0_0_9"/>
<reference evidence="2 3" key="1">
    <citation type="journal article" date="2009" name="Stand. Genomic Sci.">
        <title>Complete genome sequence of Desulfotomaculum acetoxidans type strain (5575).</title>
        <authorList>
            <person name="Spring S."/>
            <person name="Lapidus A."/>
            <person name="Schroder M."/>
            <person name="Gleim D."/>
            <person name="Sims D."/>
            <person name="Meincke L."/>
            <person name="Glavina Del Rio T."/>
            <person name="Tice H."/>
            <person name="Copeland A."/>
            <person name="Cheng J.F."/>
            <person name="Lucas S."/>
            <person name="Chen F."/>
            <person name="Nolan M."/>
            <person name="Bruce D."/>
            <person name="Goodwin L."/>
            <person name="Pitluck S."/>
            <person name="Ivanova N."/>
            <person name="Mavromatis K."/>
            <person name="Mikhailova N."/>
            <person name="Pati A."/>
            <person name="Chen A."/>
            <person name="Palaniappan K."/>
            <person name="Land M."/>
            <person name="Hauser L."/>
            <person name="Chang Y.J."/>
            <person name="Jeffries C.D."/>
            <person name="Chain P."/>
            <person name="Saunders E."/>
            <person name="Brettin T."/>
            <person name="Detter J.C."/>
            <person name="Goker M."/>
            <person name="Bristow J."/>
            <person name="Eisen J.A."/>
            <person name="Markowitz V."/>
            <person name="Hugenholtz P."/>
            <person name="Kyrpides N.C."/>
            <person name="Klenk H.P."/>
            <person name="Han C."/>
        </authorList>
    </citation>
    <scope>NUCLEOTIDE SEQUENCE [LARGE SCALE GENOMIC DNA]</scope>
    <source>
        <strain evidence="3">ATCC 49208 / DSM 771 / VKM B-1644</strain>
    </source>
</reference>
<dbReference type="PANTHER" id="PTHR42685">
    <property type="entry name" value="GERANYLGERANYL DIPHOSPHATE REDUCTASE"/>
    <property type="match status" value="1"/>
</dbReference>
<organism evidence="2 3">
    <name type="scientific">Desulfofarcimen acetoxidans (strain ATCC 49208 / DSM 771 / KCTC 5769 / VKM B-1644 / 5575)</name>
    <name type="common">Desulfotomaculum acetoxidans</name>
    <dbReference type="NCBI Taxonomy" id="485916"/>
    <lineage>
        <taxon>Bacteria</taxon>
        <taxon>Bacillati</taxon>
        <taxon>Bacillota</taxon>
        <taxon>Clostridia</taxon>
        <taxon>Eubacteriales</taxon>
        <taxon>Peptococcaceae</taxon>
        <taxon>Desulfofarcimen</taxon>
    </lineage>
</organism>
<dbReference type="KEGG" id="dae:Dtox_3923"/>
<accession>C8VXY7</accession>
<dbReference type="Pfam" id="PF13450">
    <property type="entry name" value="NAD_binding_8"/>
    <property type="match status" value="1"/>
</dbReference>
<keyword evidence="1" id="KW-0812">Transmembrane</keyword>
<protein>
    <submittedName>
        <fullName evidence="2">Dehydrogenase (Flavoprotein)-like protein</fullName>
    </submittedName>
</protein>
<keyword evidence="3" id="KW-1185">Reference proteome</keyword>
<keyword evidence="1" id="KW-1133">Transmembrane helix</keyword>
<dbReference type="STRING" id="485916.Dtox_3923"/>
<sequence>MNYLKIAIVGAGIAGLSCAYEFEKHGIMPTIFEKRRRIGEDIDFTTSTLKLFDRTYEDPLIYTKKEYGLDLEPLNVLSKIIMQGPTKKAIIKNTSGYIFRRGDIKNSLENQLASYIKTPITFYKHIYIDDIKSQYDFIIDATGLFDEAKKLDLLTPHLEAFARISTISGEFDINTIKMWVNTEYAKKCFAYRLAHSPNKACLALTANNISQKELDCYWEKFIAKENTQSTIIKTTDVRHEIGAVFPHNFGNIFFIGKAGGFIDSLLGFGMLNAIETGILAALYIIYKKSYEELVRPIFDQNQSKYEIRKILNTFENKDFDNLIKFLGSPGIKQMIYNNPFAKVHQAGKLAKLYNIFKGLHCL</sequence>